<name>A0ACB8ATZ9_9AGAM</name>
<proteinExistence type="predicted"/>
<organism evidence="1 2">
    <name type="scientific">Leucogyrophana mollusca</name>
    <dbReference type="NCBI Taxonomy" id="85980"/>
    <lineage>
        <taxon>Eukaryota</taxon>
        <taxon>Fungi</taxon>
        <taxon>Dikarya</taxon>
        <taxon>Basidiomycota</taxon>
        <taxon>Agaricomycotina</taxon>
        <taxon>Agaricomycetes</taxon>
        <taxon>Agaricomycetidae</taxon>
        <taxon>Boletales</taxon>
        <taxon>Boletales incertae sedis</taxon>
        <taxon>Leucogyrophana</taxon>
    </lineage>
</organism>
<dbReference type="EMBL" id="MU267334">
    <property type="protein sequence ID" value="KAH7917031.1"/>
    <property type="molecule type" value="Genomic_DNA"/>
</dbReference>
<sequence length="126" mass="14362">MTLCIGSRAEVKDLEVMQSVADSHVLWIIVFCRLRLIAESSGKSFCGRRYALWHQGIYHHDISERNLMYYRDKQGGVPVTHSPSPTPTHKICKVQFDQECKEHVGATFKKVLPGVWVLAIDIAHDK</sequence>
<evidence type="ECO:0000313" key="1">
    <source>
        <dbReference type="EMBL" id="KAH7917031.1"/>
    </source>
</evidence>
<keyword evidence="2" id="KW-1185">Reference proteome</keyword>
<comment type="caution">
    <text evidence="1">The sequence shown here is derived from an EMBL/GenBank/DDBJ whole genome shotgun (WGS) entry which is preliminary data.</text>
</comment>
<protein>
    <submittedName>
        <fullName evidence="1">Uncharacterized protein</fullName>
    </submittedName>
</protein>
<evidence type="ECO:0000313" key="2">
    <source>
        <dbReference type="Proteomes" id="UP000790709"/>
    </source>
</evidence>
<accession>A0ACB8ATZ9</accession>
<dbReference type="Proteomes" id="UP000790709">
    <property type="component" value="Unassembled WGS sequence"/>
</dbReference>
<reference evidence="1" key="1">
    <citation type="journal article" date="2021" name="New Phytol.">
        <title>Evolutionary innovations through gain and loss of genes in the ectomycorrhizal Boletales.</title>
        <authorList>
            <person name="Wu G."/>
            <person name="Miyauchi S."/>
            <person name="Morin E."/>
            <person name="Kuo A."/>
            <person name="Drula E."/>
            <person name="Varga T."/>
            <person name="Kohler A."/>
            <person name="Feng B."/>
            <person name="Cao Y."/>
            <person name="Lipzen A."/>
            <person name="Daum C."/>
            <person name="Hundley H."/>
            <person name="Pangilinan J."/>
            <person name="Johnson J."/>
            <person name="Barry K."/>
            <person name="LaButti K."/>
            <person name="Ng V."/>
            <person name="Ahrendt S."/>
            <person name="Min B."/>
            <person name="Choi I.G."/>
            <person name="Park H."/>
            <person name="Plett J.M."/>
            <person name="Magnuson J."/>
            <person name="Spatafora J.W."/>
            <person name="Nagy L.G."/>
            <person name="Henrissat B."/>
            <person name="Grigoriev I.V."/>
            <person name="Yang Z.L."/>
            <person name="Xu J."/>
            <person name="Martin F.M."/>
        </authorList>
    </citation>
    <scope>NUCLEOTIDE SEQUENCE</scope>
    <source>
        <strain evidence="1">KUC20120723A-06</strain>
    </source>
</reference>
<gene>
    <name evidence="1" type="ORF">BV22DRAFT_1052736</name>
</gene>